<gene>
    <name evidence="1" type="ORF">AFUS01_LOCUS5643</name>
</gene>
<proteinExistence type="predicted"/>
<comment type="caution">
    <text evidence="1">The sequence shown here is derived from an EMBL/GenBank/DDBJ whole genome shotgun (WGS) entry which is preliminary data.</text>
</comment>
<evidence type="ECO:0000313" key="2">
    <source>
        <dbReference type="Proteomes" id="UP000708208"/>
    </source>
</evidence>
<keyword evidence="2" id="KW-1185">Reference proteome</keyword>
<dbReference type="AlphaFoldDB" id="A0A8J2JKU4"/>
<dbReference type="EMBL" id="CAJVCH010036057">
    <property type="protein sequence ID" value="CAG7716114.1"/>
    <property type="molecule type" value="Genomic_DNA"/>
</dbReference>
<protein>
    <submittedName>
        <fullName evidence="1">Uncharacterized protein</fullName>
    </submittedName>
</protein>
<dbReference type="Proteomes" id="UP000708208">
    <property type="component" value="Unassembled WGS sequence"/>
</dbReference>
<organism evidence="1 2">
    <name type="scientific">Allacma fusca</name>
    <dbReference type="NCBI Taxonomy" id="39272"/>
    <lineage>
        <taxon>Eukaryota</taxon>
        <taxon>Metazoa</taxon>
        <taxon>Ecdysozoa</taxon>
        <taxon>Arthropoda</taxon>
        <taxon>Hexapoda</taxon>
        <taxon>Collembola</taxon>
        <taxon>Symphypleona</taxon>
        <taxon>Sminthuridae</taxon>
        <taxon>Allacma</taxon>
    </lineage>
</organism>
<sequence length="29" mass="3212">FYNSTVPVSWILFVDGIKLIQGVDSGSRL</sequence>
<evidence type="ECO:0000313" key="1">
    <source>
        <dbReference type="EMBL" id="CAG7716114.1"/>
    </source>
</evidence>
<accession>A0A8J2JKU4</accession>
<reference evidence="1" key="1">
    <citation type="submission" date="2021-06" db="EMBL/GenBank/DDBJ databases">
        <authorList>
            <person name="Hodson N. C."/>
            <person name="Mongue J. A."/>
            <person name="Jaron S. K."/>
        </authorList>
    </citation>
    <scope>NUCLEOTIDE SEQUENCE</scope>
</reference>
<name>A0A8J2JKU4_9HEXA</name>
<feature type="non-terminal residue" evidence="1">
    <location>
        <position position="1"/>
    </location>
</feature>